<evidence type="ECO:0008006" key="3">
    <source>
        <dbReference type="Google" id="ProtNLM"/>
    </source>
</evidence>
<evidence type="ECO:0000313" key="2">
    <source>
        <dbReference type="Proteomes" id="UP001337655"/>
    </source>
</evidence>
<dbReference type="RefSeq" id="XP_064655505.1">
    <property type="nucleotide sequence ID" value="XM_064806179.1"/>
</dbReference>
<accession>A0AAV9P205</accession>
<name>A0AAV9P205_9PEZI</name>
<proteinExistence type="predicted"/>
<sequence>MASGGTDQDFDARLALLPQELKDIIQIFTLTINAGKVSFTKNYKPLNQLQVNQASRKLLPDFYTNTTFCFKHVDLLDKWLRNTGPTYRDMLPSIHYTPSFWKRDRDVGYDWDYIGHSTANHFLNVGIAINPAVLVIVCANGHIKTTAREAIFRQQAALGSLLLGVDREVHGI</sequence>
<evidence type="ECO:0000313" key="1">
    <source>
        <dbReference type="EMBL" id="KAK5165421.1"/>
    </source>
</evidence>
<organism evidence="1 2">
    <name type="scientific">Saxophila tyrrhenica</name>
    <dbReference type="NCBI Taxonomy" id="1690608"/>
    <lineage>
        <taxon>Eukaryota</taxon>
        <taxon>Fungi</taxon>
        <taxon>Dikarya</taxon>
        <taxon>Ascomycota</taxon>
        <taxon>Pezizomycotina</taxon>
        <taxon>Dothideomycetes</taxon>
        <taxon>Dothideomycetidae</taxon>
        <taxon>Mycosphaerellales</taxon>
        <taxon>Extremaceae</taxon>
        <taxon>Saxophila</taxon>
    </lineage>
</organism>
<dbReference type="EMBL" id="JAVRRT010000016">
    <property type="protein sequence ID" value="KAK5165421.1"/>
    <property type="molecule type" value="Genomic_DNA"/>
</dbReference>
<dbReference type="GeneID" id="89930282"/>
<dbReference type="AlphaFoldDB" id="A0AAV9P205"/>
<keyword evidence="2" id="KW-1185">Reference proteome</keyword>
<protein>
    <recommendedName>
        <fullName evidence="3">Beta-lactamase-related domain-containing protein</fullName>
    </recommendedName>
</protein>
<comment type="caution">
    <text evidence="1">The sequence shown here is derived from an EMBL/GenBank/DDBJ whole genome shotgun (WGS) entry which is preliminary data.</text>
</comment>
<gene>
    <name evidence="1" type="ORF">LTR77_008950</name>
</gene>
<dbReference type="Proteomes" id="UP001337655">
    <property type="component" value="Unassembled WGS sequence"/>
</dbReference>
<reference evidence="1 2" key="1">
    <citation type="submission" date="2023-08" db="EMBL/GenBank/DDBJ databases">
        <title>Black Yeasts Isolated from many extreme environments.</title>
        <authorList>
            <person name="Coleine C."/>
            <person name="Stajich J.E."/>
            <person name="Selbmann L."/>
        </authorList>
    </citation>
    <scope>NUCLEOTIDE SEQUENCE [LARGE SCALE GENOMIC DNA]</scope>
    <source>
        <strain evidence="1 2">CCFEE 5935</strain>
    </source>
</reference>